<comment type="caution">
    <text evidence="2">The sequence shown here is derived from an EMBL/GenBank/DDBJ whole genome shotgun (WGS) entry which is preliminary data.</text>
</comment>
<proteinExistence type="predicted"/>
<dbReference type="InterPro" id="IPR015424">
    <property type="entry name" value="PyrdxlP-dep_Trfase"/>
</dbReference>
<dbReference type="STRING" id="77020.A0A0M8MVQ0"/>
<dbReference type="PANTHER" id="PTHR42858">
    <property type="entry name" value="AMINOTRANSFERASE"/>
    <property type="match status" value="1"/>
</dbReference>
<reference evidence="2 3" key="1">
    <citation type="submission" date="2015-07" db="EMBL/GenBank/DDBJ databases">
        <title>Draft Genome Sequence of Malassezia furfur CBS1878 and Malassezia pachydermatis CBS1879.</title>
        <authorList>
            <person name="Triana S."/>
            <person name="Ohm R."/>
            <person name="Gonzalez A."/>
            <person name="DeCock H."/>
            <person name="Restrepo S."/>
            <person name="Celis A."/>
        </authorList>
    </citation>
    <scope>NUCLEOTIDE SEQUENCE [LARGE SCALE GENOMIC DNA]</scope>
    <source>
        <strain evidence="2 3">CBS 1879</strain>
    </source>
</reference>
<dbReference type="RefSeq" id="XP_017992906.1">
    <property type="nucleotide sequence ID" value="XM_018136833.1"/>
</dbReference>
<dbReference type="Proteomes" id="UP000037751">
    <property type="component" value="Unassembled WGS sequence"/>
</dbReference>
<accession>A0A0M8MVQ0</accession>
<evidence type="ECO:0000313" key="2">
    <source>
        <dbReference type="EMBL" id="KOS15274.1"/>
    </source>
</evidence>
<dbReference type="InterPro" id="IPR015421">
    <property type="entry name" value="PyrdxlP-dep_Trfase_major"/>
</dbReference>
<dbReference type="Gene3D" id="3.90.1150.10">
    <property type="entry name" value="Aspartate Aminotransferase, domain 1"/>
    <property type="match status" value="1"/>
</dbReference>
<name>A0A0M8MVQ0_9BASI</name>
<sequence length="439" mass="49187">MYTQFDEKDPNYLDLQSGAPHRDLLPLDIIRTSTQLSLDQSLWPPSLNGLSLQDYALQYSPNDGSPEIRESIASTLSGSYSNQKDLVKERIMLHTGASQGLMTLLTWLQVPTSSQHKNKRPLPHLYLPTTTYFIALSMFQEAGIDMDKDVTIVDEQNDGINLVVLEEELKKRTNLESDAKYDGLLYLIPTHANPTSTILSDEKRRQLVALAQQYRLLVVTDDVYELLTFPPHASAVPPRLAWYDMKYGSGKNVIGNNSFSKVLGPGLRVGYYEADPSILQELYSLGWIESGGCPSNFASRMLLPLFCEALTPHFPQVSSSRTALEHVVSQIQSSLEARCQYLIDAIEEYLFPLGFTLPYGKPCGGYFLFLGLPSSMEVATVLQALEDVKIYVSTSKNFCVQPSKLKQALGIDCLRISFTFYNQALLRPRLARLVEVLQP</sequence>
<gene>
    <name evidence="2" type="ORF">Malapachy_2341</name>
</gene>
<keyword evidence="2" id="KW-0808">Transferase</keyword>
<dbReference type="Gene3D" id="3.40.640.10">
    <property type="entry name" value="Type I PLP-dependent aspartate aminotransferase-like (Major domain)"/>
    <property type="match status" value="1"/>
</dbReference>
<dbReference type="EMBL" id="LGAV01000002">
    <property type="protein sequence ID" value="KOS15274.1"/>
    <property type="molecule type" value="Genomic_DNA"/>
</dbReference>
<dbReference type="SUPFAM" id="SSF53383">
    <property type="entry name" value="PLP-dependent transferases"/>
    <property type="match status" value="1"/>
</dbReference>
<organism evidence="2 3">
    <name type="scientific">Malassezia pachydermatis</name>
    <dbReference type="NCBI Taxonomy" id="77020"/>
    <lineage>
        <taxon>Eukaryota</taxon>
        <taxon>Fungi</taxon>
        <taxon>Dikarya</taxon>
        <taxon>Basidiomycota</taxon>
        <taxon>Ustilaginomycotina</taxon>
        <taxon>Malasseziomycetes</taxon>
        <taxon>Malasseziales</taxon>
        <taxon>Malasseziaceae</taxon>
        <taxon>Malassezia</taxon>
    </lineage>
</organism>
<dbReference type="CDD" id="cd00609">
    <property type="entry name" value="AAT_like"/>
    <property type="match status" value="1"/>
</dbReference>
<dbReference type="GO" id="GO:0030170">
    <property type="term" value="F:pyridoxal phosphate binding"/>
    <property type="evidence" value="ECO:0007669"/>
    <property type="project" value="InterPro"/>
</dbReference>
<evidence type="ECO:0000259" key="1">
    <source>
        <dbReference type="Pfam" id="PF00155"/>
    </source>
</evidence>
<dbReference type="InterPro" id="IPR015422">
    <property type="entry name" value="PyrdxlP-dep_Trfase_small"/>
</dbReference>
<dbReference type="InterPro" id="IPR004839">
    <property type="entry name" value="Aminotransferase_I/II_large"/>
</dbReference>
<evidence type="ECO:0000313" key="3">
    <source>
        <dbReference type="Proteomes" id="UP000037751"/>
    </source>
</evidence>
<keyword evidence="3" id="KW-1185">Reference proteome</keyword>
<dbReference type="Pfam" id="PF00155">
    <property type="entry name" value="Aminotran_1_2"/>
    <property type="match status" value="1"/>
</dbReference>
<feature type="domain" description="Aminotransferase class I/classII large" evidence="1">
    <location>
        <begin position="56"/>
        <end position="418"/>
    </location>
</feature>
<dbReference type="GeneID" id="28728708"/>
<dbReference type="OrthoDB" id="691673at2759"/>
<dbReference type="GO" id="GO:0047536">
    <property type="term" value="F:2-aminoadipate transaminase activity"/>
    <property type="evidence" value="ECO:0007669"/>
    <property type="project" value="TreeGrafter"/>
</dbReference>
<dbReference type="VEuPathDB" id="FungiDB:Malapachy_2341"/>
<dbReference type="PANTHER" id="PTHR42858:SF1">
    <property type="entry name" value="LD15494P"/>
    <property type="match status" value="1"/>
</dbReference>
<dbReference type="AlphaFoldDB" id="A0A0M8MVQ0"/>
<keyword evidence="2" id="KW-0032">Aminotransferase</keyword>
<protein>
    <submittedName>
        <fullName evidence="2">Aminotransferase</fullName>
    </submittedName>
</protein>